<dbReference type="Proteomes" id="UP000008021">
    <property type="component" value="Chromosome 5"/>
</dbReference>
<feature type="domain" description="RING-type" evidence="10">
    <location>
        <begin position="254"/>
        <end position="295"/>
    </location>
</feature>
<sequence>MASDSERCPPVTKTSKRKKERTNRSRYSDSCRFHSFSSRPPIYHQSTPHHSIHSANSFSSSQTISLSQGIKQKMSNRATHWCYVCRRPVRIRGAGQEVICPSCDDGFVQEMSEMGRRTASSTLGFVGPDAGDEFLLRRSPVIEAMSTLMRHVATVGGDERELDVHDEHGGGGGDGVPAHARLGVLFRGGPRVGVERRGGGGGGYYRAGLEALFEQLQNQLGSSRQGPPPAPPSAIDAMPVVTISRRHLRAEPRCPVCQDAFRLGAEAREMPCTHLYHAACIVPWLVQHNSCPVCRHPLPSPATTASGGGASGGERQVRRGSRSFLWPFGPTSSTSHSHECEDGSSDTTVYEDPGQVRYIRWHYNH</sequence>
<dbReference type="EC" id="2.3.2.27" evidence="2"/>
<evidence type="ECO:0000256" key="5">
    <source>
        <dbReference type="ARBA" id="ARBA00022771"/>
    </source>
</evidence>
<keyword evidence="4" id="KW-0479">Metal-binding</keyword>
<dbReference type="HOGENOM" id="CLU_034892_1_2_1"/>
<dbReference type="PANTHER" id="PTHR15710">
    <property type="entry name" value="E3 UBIQUITIN-PROTEIN LIGASE PRAJA"/>
    <property type="match status" value="1"/>
</dbReference>
<evidence type="ECO:0000256" key="8">
    <source>
        <dbReference type="PROSITE-ProRule" id="PRU00175"/>
    </source>
</evidence>
<dbReference type="AlphaFoldDB" id="A0A0E0DTG2"/>
<feature type="compositionally biased region" description="Basic and acidic residues" evidence="9">
    <location>
        <begin position="22"/>
        <end position="32"/>
    </location>
</feature>
<dbReference type="PROSITE" id="PS50089">
    <property type="entry name" value="ZF_RING_2"/>
    <property type="match status" value="1"/>
</dbReference>
<dbReference type="EnsemblPlants" id="OMERI05G19330.1">
    <property type="protein sequence ID" value="OMERI05G19330.1"/>
    <property type="gene ID" value="OMERI05G19330"/>
</dbReference>
<dbReference type="PANTHER" id="PTHR15710:SF126">
    <property type="entry name" value="RING-TYPE E3 UBIQUITIN TRANSFERASE"/>
    <property type="match status" value="1"/>
</dbReference>
<evidence type="ECO:0000256" key="7">
    <source>
        <dbReference type="ARBA" id="ARBA00022833"/>
    </source>
</evidence>
<keyword evidence="3" id="KW-0808">Transferase</keyword>
<keyword evidence="6" id="KW-0833">Ubl conjugation pathway</keyword>
<dbReference type="SMART" id="SM00184">
    <property type="entry name" value="RING"/>
    <property type="match status" value="1"/>
</dbReference>
<dbReference type="GO" id="GO:0061630">
    <property type="term" value="F:ubiquitin protein ligase activity"/>
    <property type="evidence" value="ECO:0007669"/>
    <property type="project" value="UniProtKB-EC"/>
</dbReference>
<keyword evidence="12" id="KW-1185">Reference proteome</keyword>
<evidence type="ECO:0000256" key="6">
    <source>
        <dbReference type="ARBA" id="ARBA00022786"/>
    </source>
</evidence>
<dbReference type="Gene3D" id="3.30.40.10">
    <property type="entry name" value="Zinc/RING finger domain, C3HC4 (zinc finger)"/>
    <property type="match status" value="1"/>
</dbReference>
<proteinExistence type="predicted"/>
<protein>
    <recommendedName>
        <fullName evidence="2">RING-type E3 ubiquitin transferase</fullName>
        <ecNumber evidence="2">2.3.2.27</ecNumber>
    </recommendedName>
</protein>
<evidence type="ECO:0000256" key="1">
    <source>
        <dbReference type="ARBA" id="ARBA00000900"/>
    </source>
</evidence>
<reference evidence="11" key="1">
    <citation type="submission" date="2015-04" db="UniProtKB">
        <authorList>
            <consortium name="EnsemblPlants"/>
        </authorList>
    </citation>
    <scope>IDENTIFICATION</scope>
</reference>
<evidence type="ECO:0000313" key="11">
    <source>
        <dbReference type="EnsemblPlants" id="OMERI05G19330.1"/>
    </source>
</evidence>
<evidence type="ECO:0000256" key="3">
    <source>
        <dbReference type="ARBA" id="ARBA00022679"/>
    </source>
</evidence>
<dbReference type="InterPro" id="IPR039525">
    <property type="entry name" value="RNF126-like_zinc-ribbon"/>
</dbReference>
<keyword evidence="7" id="KW-0862">Zinc</keyword>
<dbReference type="GO" id="GO:0016567">
    <property type="term" value="P:protein ubiquitination"/>
    <property type="evidence" value="ECO:0007669"/>
    <property type="project" value="TreeGrafter"/>
</dbReference>
<dbReference type="FunFam" id="3.30.40.10:FF:000022">
    <property type="entry name" value="E3 ubiquitin-protein ligase RING1-like"/>
    <property type="match status" value="1"/>
</dbReference>
<dbReference type="Gramene" id="OMERI05G19330.1">
    <property type="protein sequence ID" value="OMERI05G19330.1"/>
    <property type="gene ID" value="OMERI05G19330"/>
</dbReference>
<dbReference type="Pfam" id="PF13639">
    <property type="entry name" value="zf-RING_2"/>
    <property type="match status" value="1"/>
</dbReference>
<feature type="region of interest" description="Disordered" evidence="9">
    <location>
        <begin position="1"/>
        <end position="33"/>
    </location>
</feature>
<feature type="region of interest" description="Disordered" evidence="9">
    <location>
        <begin position="328"/>
        <end position="347"/>
    </location>
</feature>
<dbReference type="InterPro" id="IPR001841">
    <property type="entry name" value="Znf_RING"/>
</dbReference>
<evidence type="ECO:0000256" key="4">
    <source>
        <dbReference type="ARBA" id="ARBA00022723"/>
    </source>
</evidence>
<dbReference type="InterPro" id="IPR013083">
    <property type="entry name" value="Znf_RING/FYVE/PHD"/>
</dbReference>
<accession>A0A0E0DTG2</accession>
<name>A0A0E0DTG2_9ORYZ</name>
<evidence type="ECO:0000256" key="2">
    <source>
        <dbReference type="ARBA" id="ARBA00012483"/>
    </source>
</evidence>
<dbReference type="SUPFAM" id="SSF57850">
    <property type="entry name" value="RING/U-box"/>
    <property type="match status" value="1"/>
</dbReference>
<evidence type="ECO:0000313" key="12">
    <source>
        <dbReference type="Proteomes" id="UP000008021"/>
    </source>
</evidence>
<evidence type="ECO:0000259" key="10">
    <source>
        <dbReference type="PROSITE" id="PS50089"/>
    </source>
</evidence>
<dbReference type="eggNOG" id="KOG0800">
    <property type="taxonomic scope" value="Eukaryota"/>
</dbReference>
<evidence type="ECO:0000256" key="9">
    <source>
        <dbReference type="SAM" id="MobiDB-lite"/>
    </source>
</evidence>
<dbReference type="GO" id="GO:0005737">
    <property type="term" value="C:cytoplasm"/>
    <property type="evidence" value="ECO:0007669"/>
    <property type="project" value="TreeGrafter"/>
</dbReference>
<dbReference type="Pfam" id="PF14369">
    <property type="entry name" value="Zn_ribbon_19"/>
    <property type="match status" value="1"/>
</dbReference>
<reference evidence="11" key="2">
    <citation type="submission" date="2018-05" db="EMBL/GenBank/DDBJ databases">
        <title>OmerRS3 (Oryza meridionalis Reference Sequence Version 3).</title>
        <authorList>
            <person name="Zhang J."/>
            <person name="Kudrna D."/>
            <person name="Lee S."/>
            <person name="Talag J."/>
            <person name="Welchert J."/>
            <person name="Wing R.A."/>
        </authorList>
    </citation>
    <scope>NUCLEOTIDE SEQUENCE [LARGE SCALE GENOMIC DNA]</scope>
    <source>
        <strain evidence="11">cv. OR44</strain>
    </source>
</reference>
<comment type="catalytic activity">
    <reaction evidence="1">
        <text>S-ubiquitinyl-[E2 ubiquitin-conjugating enzyme]-L-cysteine + [acceptor protein]-L-lysine = [E2 ubiquitin-conjugating enzyme]-L-cysteine + N(6)-ubiquitinyl-[acceptor protein]-L-lysine.</text>
        <dbReference type="EC" id="2.3.2.27"/>
    </reaction>
</comment>
<dbReference type="STRING" id="40149.A0A0E0DTG2"/>
<organism evidence="11">
    <name type="scientific">Oryza meridionalis</name>
    <dbReference type="NCBI Taxonomy" id="40149"/>
    <lineage>
        <taxon>Eukaryota</taxon>
        <taxon>Viridiplantae</taxon>
        <taxon>Streptophyta</taxon>
        <taxon>Embryophyta</taxon>
        <taxon>Tracheophyta</taxon>
        <taxon>Spermatophyta</taxon>
        <taxon>Magnoliopsida</taxon>
        <taxon>Liliopsida</taxon>
        <taxon>Poales</taxon>
        <taxon>Poaceae</taxon>
        <taxon>BOP clade</taxon>
        <taxon>Oryzoideae</taxon>
        <taxon>Oryzeae</taxon>
        <taxon>Oryzinae</taxon>
        <taxon>Oryza</taxon>
    </lineage>
</organism>
<keyword evidence="5 8" id="KW-0863">Zinc-finger</keyword>
<dbReference type="GO" id="GO:0008270">
    <property type="term" value="F:zinc ion binding"/>
    <property type="evidence" value="ECO:0007669"/>
    <property type="project" value="UniProtKB-KW"/>
</dbReference>